<dbReference type="EMBL" id="BSXS01000206">
    <property type="protein sequence ID" value="GME71414.1"/>
    <property type="molecule type" value="Genomic_DNA"/>
</dbReference>
<keyword evidence="2" id="KW-1185">Reference proteome</keyword>
<evidence type="ECO:0000313" key="1">
    <source>
        <dbReference type="EMBL" id="GME71414.1"/>
    </source>
</evidence>
<name>A0ACB5SSD1_AMBMO</name>
<evidence type="ECO:0000313" key="2">
    <source>
        <dbReference type="Proteomes" id="UP001165064"/>
    </source>
</evidence>
<sequence length="159" mass="17716">MGIAQNSGAQTYADALEQADYLLKVGSAEAPFDGNLLEVASIPFVNVTERVDDFSDINPLQVPLDYYKDPTNADVDTISDMMLHRLPSVDDEDAQEFSSIARNRFDQESIPRGIPMSSAQARVDDFNDNHMPPTVLKFKNGLAKLQRTLSYVQVDHRIP</sequence>
<gene>
    <name evidence="1" type="ORF">Amon02_000057200</name>
</gene>
<dbReference type="Proteomes" id="UP001165064">
    <property type="component" value="Unassembled WGS sequence"/>
</dbReference>
<comment type="caution">
    <text evidence="1">The sequence shown here is derived from an EMBL/GenBank/DDBJ whole genome shotgun (WGS) entry which is preliminary data.</text>
</comment>
<proteinExistence type="predicted"/>
<accession>A0ACB5SSD1</accession>
<reference evidence="1" key="1">
    <citation type="submission" date="2023-04" db="EMBL/GenBank/DDBJ databases">
        <title>Ambrosiozyma monospora NBRC 10751.</title>
        <authorList>
            <person name="Ichikawa N."/>
            <person name="Sato H."/>
            <person name="Tonouchi N."/>
        </authorList>
    </citation>
    <scope>NUCLEOTIDE SEQUENCE</scope>
    <source>
        <strain evidence="1">NBRC 10751</strain>
    </source>
</reference>
<protein>
    <submittedName>
        <fullName evidence="1">Unnamed protein product</fullName>
    </submittedName>
</protein>
<organism evidence="1 2">
    <name type="scientific">Ambrosiozyma monospora</name>
    <name type="common">Yeast</name>
    <name type="synonym">Endomycopsis monosporus</name>
    <dbReference type="NCBI Taxonomy" id="43982"/>
    <lineage>
        <taxon>Eukaryota</taxon>
        <taxon>Fungi</taxon>
        <taxon>Dikarya</taxon>
        <taxon>Ascomycota</taxon>
        <taxon>Saccharomycotina</taxon>
        <taxon>Pichiomycetes</taxon>
        <taxon>Pichiales</taxon>
        <taxon>Pichiaceae</taxon>
        <taxon>Ambrosiozyma</taxon>
    </lineage>
</organism>